<dbReference type="OMA" id="DDETTAC"/>
<evidence type="ECO:0000313" key="2">
    <source>
        <dbReference type="EMBL" id="CDJ61071.1"/>
    </source>
</evidence>
<dbReference type="AlphaFoldDB" id="U6MAM3"/>
<evidence type="ECO:0000256" key="1">
    <source>
        <dbReference type="SAM" id="MobiDB-lite"/>
    </source>
</evidence>
<feature type="compositionally biased region" description="Polar residues" evidence="1">
    <location>
        <begin position="1"/>
        <end position="11"/>
    </location>
</feature>
<dbReference type="EMBL" id="HG721997">
    <property type="protein sequence ID" value="CDJ61071.1"/>
    <property type="molecule type" value="Genomic_DNA"/>
</dbReference>
<dbReference type="VEuPathDB" id="ToxoDB:EMWEY_00037730"/>
<feature type="region of interest" description="Disordered" evidence="1">
    <location>
        <begin position="1"/>
        <end position="57"/>
    </location>
</feature>
<reference evidence="2" key="2">
    <citation type="submission" date="2013-10" db="EMBL/GenBank/DDBJ databases">
        <authorList>
            <person name="Aslett M."/>
        </authorList>
    </citation>
    <scope>NUCLEOTIDE SEQUENCE [LARGE SCALE GENOMIC DNA]</scope>
    <source>
        <strain evidence="2">Weybridge</strain>
    </source>
</reference>
<dbReference type="GeneID" id="25337759"/>
<sequence>MQLPANKTSSFRRLAEGGGDEHTPFRHSSGSEDDFNTCGGRDGLRRRSRGGSDSGWKKFWRRSFGWTTDREQRLISSSPESVDEERPRTSSPESVDEESLTSSSESLNTMPGPSGQPTRRVRHESLVFAGIPNSPHYQGIDTLHNFGRLGEKNEDLRKKMKKLQKFAQSLCDAHEGLSSKVFQAKHNLDNGNGSIVISVKIEEISSSESGSPIDPSATLHPDSLGLDGRHFCRDVALIVEEMVTEVIREAETTDMAEGLTTLLFYNVRKPSRAPNRGKVLLEVF</sequence>
<dbReference type="Proteomes" id="UP000030763">
    <property type="component" value="Unassembled WGS sequence"/>
</dbReference>
<proteinExistence type="predicted"/>
<protein>
    <submittedName>
        <fullName evidence="2">Uncharacterized protein</fullName>
    </submittedName>
</protein>
<dbReference type="RefSeq" id="XP_013337721.1">
    <property type="nucleotide sequence ID" value="XM_013482267.1"/>
</dbReference>
<name>U6MAM3_EIMMA</name>
<accession>U6MAM3</accession>
<evidence type="ECO:0000313" key="3">
    <source>
        <dbReference type="Proteomes" id="UP000030763"/>
    </source>
</evidence>
<feature type="non-terminal residue" evidence="2">
    <location>
        <position position="284"/>
    </location>
</feature>
<feature type="compositionally biased region" description="Polar residues" evidence="1">
    <location>
        <begin position="107"/>
        <end position="117"/>
    </location>
</feature>
<feature type="compositionally biased region" description="Basic and acidic residues" evidence="1">
    <location>
        <begin position="13"/>
        <end position="24"/>
    </location>
</feature>
<gene>
    <name evidence="2" type="ORF">EMWEY_00037730</name>
</gene>
<dbReference type="OrthoDB" id="352248at2759"/>
<organism evidence="2 3">
    <name type="scientific">Eimeria maxima</name>
    <name type="common">Coccidian parasite</name>
    <dbReference type="NCBI Taxonomy" id="5804"/>
    <lineage>
        <taxon>Eukaryota</taxon>
        <taxon>Sar</taxon>
        <taxon>Alveolata</taxon>
        <taxon>Apicomplexa</taxon>
        <taxon>Conoidasida</taxon>
        <taxon>Coccidia</taxon>
        <taxon>Eucoccidiorida</taxon>
        <taxon>Eimeriorina</taxon>
        <taxon>Eimeriidae</taxon>
        <taxon>Eimeria</taxon>
    </lineage>
</organism>
<reference evidence="2" key="1">
    <citation type="submission" date="2013-10" db="EMBL/GenBank/DDBJ databases">
        <title>Genomic analysis of the causative agents of coccidiosis in chickens.</title>
        <authorList>
            <person name="Reid A.J."/>
            <person name="Blake D."/>
            <person name="Billington K."/>
            <person name="Browne H."/>
            <person name="Dunn M."/>
            <person name="Hung S."/>
            <person name="Kawahara F."/>
            <person name="Miranda-Saavedra D."/>
            <person name="Mourier T."/>
            <person name="Nagra H."/>
            <person name="Otto T.D."/>
            <person name="Rawlings N."/>
            <person name="Sanchez A."/>
            <person name="Sanders M."/>
            <person name="Subramaniam C."/>
            <person name="Tay Y."/>
            <person name="Dear P."/>
            <person name="Doerig C."/>
            <person name="Gruber A."/>
            <person name="Parkinson J."/>
            <person name="Shirley M."/>
            <person name="Wan K.L."/>
            <person name="Berriman M."/>
            <person name="Tomley F."/>
            <person name="Pain A."/>
        </authorList>
    </citation>
    <scope>NUCLEOTIDE SEQUENCE [LARGE SCALE GENOMIC DNA]</scope>
    <source>
        <strain evidence="2">Weybridge</strain>
    </source>
</reference>
<feature type="region of interest" description="Disordered" evidence="1">
    <location>
        <begin position="70"/>
        <end position="119"/>
    </location>
</feature>
<keyword evidence="3" id="KW-1185">Reference proteome</keyword>